<keyword evidence="1" id="KW-0732">Signal</keyword>
<evidence type="ECO:0000313" key="2">
    <source>
        <dbReference type="EMBL" id="TLS37202.1"/>
    </source>
</evidence>
<dbReference type="EMBL" id="SWLG01000007">
    <property type="protein sequence ID" value="TLS37202.1"/>
    <property type="molecule type" value="Genomic_DNA"/>
</dbReference>
<dbReference type="PROSITE" id="PS51257">
    <property type="entry name" value="PROKAR_LIPOPROTEIN"/>
    <property type="match status" value="1"/>
</dbReference>
<sequence>MKLSKAIPSIIAAFLSLSLLGACAENSETLDSAAGETSGNAASEGTRLADSLTITEATLGNVIADYENNSTLPLLDAKLEEKDVSLTFTGSQADQNKQVERIIGDVLMEISKRTVDSKELEDGYATVYDHYNVYVKVVDDQQEKIMQGEMPAGSQKISWEN</sequence>
<reference evidence="2 3" key="1">
    <citation type="submission" date="2019-04" db="EMBL/GenBank/DDBJ databases">
        <title>Bacillus caeni sp. nov., a bacterium isolated from mangrove sediment.</title>
        <authorList>
            <person name="Huang H."/>
            <person name="Mo K."/>
            <person name="Hu Y."/>
        </authorList>
    </citation>
    <scope>NUCLEOTIDE SEQUENCE [LARGE SCALE GENOMIC DNA]</scope>
    <source>
        <strain evidence="2 3">HB172195</strain>
    </source>
</reference>
<feature type="chain" id="PRO_5024381570" description="Lipoprotein" evidence="1">
    <location>
        <begin position="25"/>
        <end position="161"/>
    </location>
</feature>
<dbReference type="AlphaFoldDB" id="A0A5R9F0P3"/>
<gene>
    <name evidence="2" type="ORF">FCL54_11795</name>
</gene>
<name>A0A5R9F0P3_9BACL</name>
<dbReference type="OrthoDB" id="1853584at2"/>
<evidence type="ECO:0000313" key="3">
    <source>
        <dbReference type="Proteomes" id="UP000308230"/>
    </source>
</evidence>
<evidence type="ECO:0008006" key="4">
    <source>
        <dbReference type="Google" id="ProtNLM"/>
    </source>
</evidence>
<feature type="signal peptide" evidence="1">
    <location>
        <begin position="1"/>
        <end position="24"/>
    </location>
</feature>
<accession>A0A5R9F0P3</accession>
<proteinExistence type="predicted"/>
<organism evidence="2 3">
    <name type="scientific">Exobacillus caeni</name>
    <dbReference type="NCBI Taxonomy" id="2574798"/>
    <lineage>
        <taxon>Bacteria</taxon>
        <taxon>Bacillati</taxon>
        <taxon>Bacillota</taxon>
        <taxon>Bacilli</taxon>
        <taxon>Bacillales</taxon>
        <taxon>Guptibacillaceae</taxon>
        <taxon>Exobacillus</taxon>
    </lineage>
</organism>
<keyword evidence="3" id="KW-1185">Reference proteome</keyword>
<evidence type="ECO:0000256" key="1">
    <source>
        <dbReference type="SAM" id="SignalP"/>
    </source>
</evidence>
<protein>
    <recommendedName>
        <fullName evidence="4">Lipoprotein</fullName>
    </recommendedName>
</protein>
<dbReference type="RefSeq" id="WP_138126652.1">
    <property type="nucleotide sequence ID" value="NZ_SWLG01000007.1"/>
</dbReference>
<comment type="caution">
    <text evidence="2">The sequence shown here is derived from an EMBL/GenBank/DDBJ whole genome shotgun (WGS) entry which is preliminary data.</text>
</comment>
<dbReference type="Proteomes" id="UP000308230">
    <property type="component" value="Unassembled WGS sequence"/>
</dbReference>